<evidence type="ECO:0000313" key="4">
    <source>
        <dbReference type="Proteomes" id="UP000422232"/>
    </source>
</evidence>
<dbReference type="AlphaFoldDB" id="A0A9Q5VI06"/>
<keyword evidence="1" id="KW-0614">Plasmid</keyword>
<sequence>MKNIKKTIGVIVLSVISSGWAVAWSPWIVCGGATHKVYPEGGGDPFDQTSYYSARCSDGQAPEGFTCAYHPARLVNVIYINNVGGKDNYYDVSQSQMNAIDKICQKIDKSAKAEDPAYLAHRQGDNGGGMYGHYYDFRVVSNNNFFSKEKIIF</sequence>
<dbReference type="Proteomes" id="UP000029558">
    <property type="component" value="Plasmid pPSB1-3"/>
</dbReference>
<dbReference type="OrthoDB" id="9881305at2"/>
<proteinExistence type="predicted"/>
<dbReference type="EMBL" id="CP012511">
    <property type="protein sequence ID" value="ALB24552.1"/>
    <property type="molecule type" value="Genomic_DNA"/>
</dbReference>
<reference evidence="1" key="2">
    <citation type="submission" date="2015-08" db="EMBL/GenBank/DDBJ databases">
        <title>Complete genome sequence of Piscirickettsia salmonis strain PM32597B1.</title>
        <authorList>
            <person name="Bohle H."/>
            <person name="Henriquez P."/>
            <person name="Navas E."/>
            <person name="Grothusen H."/>
            <person name="Bustamante F."/>
            <person name="Bustos P."/>
            <person name="Bustos P."/>
            <person name="Mancilla M."/>
        </authorList>
    </citation>
    <scope>NUCLEOTIDE SEQUENCE</scope>
    <source>
        <strain evidence="1">PM32597B1</strain>
        <plasmid evidence="1">pPSB1-3</plasmid>
    </source>
</reference>
<evidence type="ECO:0000313" key="3">
    <source>
        <dbReference type="Proteomes" id="UP000029558"/>
    </source>
</evidence>
<keyword evidence="4" id="KW-1185">Reference proteome</keyword>
<reference evidence="1 3" key="1">
    <citation type="journal article" date="2014" name="Genome Announc.">
        <title>Comparative Genome Analysis of Two Isolates of the Fish Pathogen Piscirickettsia salmonis from Different Hosts Reveals Major Differences in Virulence-Associated Secretion Systems.</title>
        <authorList>
            <person name="Bohle H."/>
            <person name="Henriquez P."/>
            <person name="Grothusen H."/>
            <person name="Navas E."/>
            <person name="Sandoval A."/>
            <person name="Bustamante F."/>
            <person name="Bustos P."/>
            <person name="Mancilla M."/>
        </authorList>
    </citation>
    <scope>NUCLEOTIDE SEQUENCE [LARGE SCALE GENOMIC DNA]</scope>
    <source>
        <strain evidence="3">B1-32597</strain>
        <strain evidence="1">PM32597B1</strain>
    </source>
</reference>
<geneLocation type="plasmid" evidence="1 3">
    <name>pPSB1-3</name>
</geneLocation>
<organism evidence="2 4">
    <name type="scientific">Piscirickettsia salmonis</name>
    <dbReference type="NCBI Taxonomy" id="1238"/>
    <lineage>
        <taxon>Bacteria</taxon>
        <taxon>Pseudomonadati</taxon>
        <taxon>Pseudomonadota</taxon>
        <taxon>Gammaproteobacteria</taxon>
        <taxon>Thiotrichales</taxon>
        <taxon>Piscirickettsiaceae</taxon>
        <taxon>Piscirickettsia</taxon>
    </lineage>
</organism>
<dbReference type="Proteomes" id="UP000422232">
    <property type="component" value="Chromosome"/>
</dbReference>
<dbReference type="GeneID" id="66742485"/>
<reference evidence="2 4" key="3">
    <citation type="submission" date="2019-04" db="EMBL/GenBank/DDBJ databases">
        <title>Complete genome sequencing of Piscirickettsia salmonis strain Psal-009.</title>
        <authorList>
            <person name="Schober I."/>
            <person name="Bunk B."/>
            <person name="Sproer C."/>
            <person name="Carril G.P."/>
            <person name="Riedel T."/>
            <person name="Flores-Herrera P.A."/>
            <person name="Nourdin-Galindo G."/>
            <person name="Marshall S.H."/>
            <person name="Overmann J."/>
        </authorList>
    </citation>
    <scope>NUCLEOTIDE SEQUENCE [LARGE SCALE GENOMIC DNA]</scope>
    <source>
        <strain evidence="2 4">Psal-009</strain>
    </source>
</reference>
<name>A0A9Q5VI06_PISSA</name>
<dbReference type="EMBL" id="CP038908">
    <property type="protein sequence ID" value="QGO04617.1"/>
    <property type="molecule type" value="Genomic_DNA"/>
</dbReference>
<evidence type="ECO:0000313" key="2">
    <source>
        <dbReference type="EMBL" id="QGO04617.1"/>
    </source>
</evidence>
<protein>
    <submittedName>
        <fullName evidence="1">Proline iminopeptidase</fullName>
    </submittedName>
</protein>
<gene>
    <name evidence="1" type="ORF">KU39_3p90</name>
    <name evidence="2" type="ORF">Psal009_00486</name>
</gene>
<dbReference type="RefSeq" id="WP_016212398.1">
    <property type="nucleotide sequence ID" value="NZ_CP012511.1"/>
</dbReference>
<evidence type="ECO:0000313" key="1">
    <source>
        <dbReference type="EMBL" id="ALB24552.1"/>
    </source>
</evidence>
<accession>A0A9Q5VI06</accession>